<dbReference type="SUPFAM" id="SSF143575">
    <property type="entry name" value="GAS2 domain-like"/>
    <property type="match status" value="1"/>
</dbReference>
<evidence type="ECO:0000313" key="7">
    <source>
        <dbReference type="EMBL" id="KAI9268043.1"/>
    </source>
</evidence>
<keyword evidence="2" id="KW-0963">Cytoplasm</keyword>
<evidence type="ECO:0000256" key="4">
    <source>
        <dbReference type="SAM" id="Coils"/>
    </source>
</evidence>
<feature type="compositionally biased region" description="Polar residues" evidence="5">
    <location>
        <begin position="222"/>
        <end position="244"/>
    </location>
</feature>
<dbReference type="InterPro" id="IPR036534">
    <property type="entry name" value="GAR_dom_sf"/>
</dbReference>
<evidence type="ECO:0000256" key="5">
    <source>
        <dbReference type="SAM" id="MobiDB-lite"/>
    </source>
</evidence>
<feature type="compositionally biased region" description="Polar residues" evidence="5">
    <location>
        <begin position="2761"/>
        <end position="2773"/>
    </location>
</feature>
<dbReference type="SMART" id="SM00243">
    <property type="entry name" value="GAS2"/>
    <property type="match status" value="1"/>
</dbReference>
<dbReference type="EMBL" id="JAIXMP010000009">
    <property type="protein sequence ID" value="KAI9268043.1"/>
    <property type="molecule type" value="Genomic_DNA"/>
</dbReference>
<keyword evidence="8" id="KW-1185">Reference proteome</keyword>
<evidence type="ECO:0000256" key="2">
    <source>
        <dbReference type="ARBA" id="ARBA00022490"/>
    </source>
</evidence>
<feature type="coiled-coil region" evidence="4">
    <location>
        <begin position="1268"/>
        <end position="1329"/>
    </location>
</feature>
<protein>
    <recommendedName>
        <fullName evidence="6">GAR domain-containing protein</fullName>
    </recommendedName>
</protein>
<feature type="coiled-coil region" evidence="4">
    <location>
        <begin position="1195"/>
        <end position="1222"/>
    </location>
</feature>
<accession>A0AAD5KIF8</accession>
<evidence type="ECO:0000256" key="3">
    <source>
        <dbReference type="ARBA" id="ARBA00023212"/>
    </source>
</evidence>
<reference evidence="7" key="1">
    <citation type="journal article" date="2022" name="IScience">
        <title>Evolution of zygomycete secretomes and the origins of terrestrial fungal ecologies.</title>
        <authorList>
            <person name="Chang Y."/>
            <person name="Wang Y."/>
            <person name="Mondo S."/>
            <person name="Ahrendt S."/>
            <person name="Andreopoulos W."/>
            <person name="Barry K."/>
            <person name="Beard J."/>
            <person name="Benny G.L."/>
            <person name="Blankenship S."/>
            <person name="Bonito G."/>
            <person name="Cuomo C."/>
            <person name="Desiro A."/>
            <person name="Gervers K.A."/>
            <person name="Hundley H."/>
            <person name="Kuo A."/>
            <person name="LaButti K."/>
            <person name="Lang B.F."/>
            <person name="Lipzen A."/>
            <person name="O'Donnell K."/>
            <person name="Pangilinan J."/>
            <person name="Reynolds N."/>
            <person name="Sandor L."/>
            <person name="Smith M.E."/>
            <person name="Tsang A."/>
            <person name="Grigoriev I.V."/>
            <person name="Stajich J.E."/>
            <person name="Spatafora J.W."/>
        </authorList>
    </citation>
    <scope>NUCLEOTIDE SEQUENCE</scope>
    <source>
        <strain evidence="7">RSA 2281</strain>
    </source>
</reference>
<feature type="coiled-coil region" evidence="4">
    <location>
        <begin position="667"/>
        <end position="694"/>
    </location>
</feature>
<evidence type="ECO:0000313" key="8">
    <source>
        <dbReference type="Proteomes" id="UP001209540"/>
    </source>
</evidence>
<feature type="region of interest" description="Disordered" evidence="5">
    <location>
        <begin position="2702"/>
        <end position="2811"/>
    </location>
</feature>
<gene>
    <name evidence="7" type="ORF">BDA99DRAFT_570608</name>
</gene>
<feature type="region of interest" description="Disordered" evidence="5">
    <location>
        <begin position="203"/>
        <end position="244"/>
    </location>
</feature>
<keyword evidence="3" id="KW-0206">Cytoskeleton</keyword>
<feature type="compositionally biased region" description="Low complexity" evidence="5">
    <location>
        <begin position="2715"/>
        <end position="2760"/>
    </location>
</feature>
<comment type="caution">
    <text evidence="7">The sequence shown here is derived from an EMBL/GenBank/DDBJ whole genome shotgun (WGS) entry which is preliminary data.</text>
</comment>
<evidence type="ECO:0000259" key="6">
    <source>
        <dbReference type="PROSITE" id="PS51460"/>
    </source>
</evidence>
<dbReference type="InterPro" id="IPR003108">
    <property type="entry name" value="GAR_dom"/>
</dbReference>
<dbReference type="Gene3D" id="3.30.920.20">
    <property type="entry name" value="Gas2-like domain"/>
    <property type="match status" value="1"/>
</dbReference>
<dbReference type="Pfam" id="PF02187">
    <property type="entry name" value="GAS2"/>
    <property type="match status" value="1"/>
</dbReference>
<proteinExistence type="predicted"/>
<reference evidence="7" key="2">
    <citation type="submission" date="2023-02" db="EMBL/GenBank/DDBJ databases">
        <authorList>
            <consortium name="DOE Joint Genome Institute"/>
            <person name="Mondo S.J."/>
            <person name="Chang Y."/>
            <person name="Wang Y."/>
            <person name="Ahrendt S."/>
            <person name="Andreopoulos W."/>
            <person name="Barry K."/>
            <person name="Beard J."/>
            <person name="Benny G.L."/>
            <person name="Blankenship S."/>
            <person name="Bonito G."/>
            <person name="Cuomo C."/>
            <person name="Desiro A."/>
            <person name="Gervers K.A."/>
            <person name="Hundley H."/>
            <person name="Kuo A."/>
            <person name="LaButti K."/>
            <person name="Lang B.F."/>
            <person name="Lipzen A."/>
            <person name="O'Donnell K."/>
            <person name="Pangilinan J."/>
            <person name="Reynolds N."/>
            <person name="Sandor L."/>
            <person name="Smith M.W."/>
            <person name="Tsang A."/>
            <person name="Grigoriev I.V."/>
            <person name="Stajich J.E."/>
            <person name="Spatafora J.W."/>
        </authorList>
    </citation>
    <scope>NUCLEOTIDE SEQUENCE</scope>
    <source>
        <strain evidence="7">RSA 2281</strain>
    </source>
</reference>
<feature type="domain" description="GAR" evidence="6">
    <location>
        <begin position="2607"/>
        <end position="2681"/>
    </location>
</feature>
<organism evidence="7 8">
    <name type="scientific">Phascolomyces articulosus</name>
    <dbReference type="NCBI Taxonomy" id="60185"/>
    <lineage>
        <taxon>Eukaryota</taxon>
        <taxon>Fungi</taxon>
        <taxon>Fungi incertae sedis</taxon>
        <taxon>Mucoromycota</taxon>
        <taxon>Mucoromycotina</taxon>
        <taxon>Mucoromycetes</taxon>
        <taxon>Mucorales</taxon>
        <taxon>Lichtheimiaceae</taxon>
        <taxon>Phascolomyces</taxon>
    </lineage>
</organism>
<comment type="subcellular location">
    <subcellularLocation>
        <location evidence="1">Cytoplasm</location>
        <location evidence="1">Cytoskeleton</location>
    </subcellularLocation>
</comment>
<feature type="compositionally biased region" description="Polar residues" evidence="5">
    <location>
        <begin position="2799"/>
        <end position="2811"/>
    </location>
</feature>
<dbReference type="GO" id="GO:0008017">
    <property type="term" value="F:microtubule binding"/>
    <property type="evidence" value="ECO:0007669"/>
    <property type="project" value="InterPro"/>
</dbReference>
<name>A0AAD5KIF8_9FUNG</name>
<dbReference type="PROSITE" id="PS51460">
    <property type="entry name" value="GAR"/>
    <property type="match status" value="1"/>
</dbReference>
<dbReference type="Proteomes" id="UP001209540">
    <property type="component" value="Unassembled WGS sequence"/>
</dbReference>
<feature type="region of interest" description="Disordered" evidence="5">
    <location>
        <begin position="2486"/>
        <end position="2609"/>
    </location>
</feature>
<feature type="coiled-coil region" evidence="4">
    <location>
        <begin position="1867"/>
        <end position="1894"/>
    </location>
</feature>
<dbReference type="GO" id="GO:0005856">
    <property type="term" value="C:cytoskeleton"/>
    <property type="evidence" value="ECO:0007669"/>
    <property type="project" value="UniProtKB-SubCell"/>
</dbReference>
<sequence>MTQDAHSSIIDLRQQRDIDEKTCSVQAWLQMHLDNYVELNLLPSVPEKVDASWIGDGTSLLCLAHRFCPSALPDLLEPLRNESTNKISLATHIFQNQLNVSVPTNDDLHDKEAVTVYLSTLKQVIDQLEPSTVTTEQTLRMTQVNMVSERQWVQVTRRTRENTVEDDEFERQATLVLNKISQLRNQLNDMTLLTSMAAAGTVTTTSRPMDDDNNDDNKDEFSTFQKSNNNNTNDIMDGENNNNDDLAASVQQFESALETFKQGELADIHAYIREMSDDARTSIYTRIQAIDAAHAALEAQLQEDFRAIRMGVQFAQLTTPIRNELEFIQAKMLKTATTEEGIRDLEDRTHRVKEMIIDIEEKHGLLLGNTTNNNNNMDSGGDTDNEAGQQRTYRVHFDTLKQKHRLVSSWVDEVRVWFIEAERIRRWIEERIEAIDSEPVQDAVQTEELSEYTIAMVDALNAKHETMEKEVEQLNKEDMTRLRSYVKTLTGSEKQDDKDLSPADTTTIEITFTTLMTLDKLMHLLRRRSYDLQMLTLRLFWEQEYNKAYGWVSETNVEVDGLLQQARWQQDEEKGTDRNEAETLKNMTVHLLLDIEQRASEFDQGQFTTAVNMYQEMDDTSKVELPPHLESRQVDLEEAFEALTKRLSYVRQVVEQRLTVVDFVYRADELMGSGEQLREEITLAEQQVTDADSDRDFTEQIRYFQEQAVQLVTSVAARIRYPENAYPITETAENNKVNDTVRAAMSARKSVLILLGEGLDHKLQSYKRVLELQKSATHLHDDMHQLEDTVEKQIKSVQEAKVDVFVAKCTLYEPQLLQLQKERDDQLTKAGALKNTDWKILKDCLDGLKQDVDSAGAVAVKTGVLYDSMEKMYKRIGVLESVLSGHTADLDALKKRIQWETEHESAMRSISSTLHSVWDIIRQIQWQPDMDDLLTQDALTKLFNLLQREVNQFEKQRSIQFAKTSFNSMMIDLSKLLLNDGDDTLQTTNIPLPGHFQQRQDALEQSVQDLKGSIDFAHLVHDQHAALIRFMDHAATTHQLGQQLSDALENAIKHVMTDKEPHQFDNDVQQFDKTLQKWWANYGLFIPYPICSINARVSHSSTSDDHAVNKDIEGVVKTQRVELEELGTQLKSLVDKCNTASNLKQLVVDTCGEVKQQQHEVEEVLATITSNRQNLSIDSMDLDAMPDMDGLKTTNQDIQQKVEEAVVTLDRLRERSKELDQSIHDSNCHPEVSVMMVNDALESLAAGLEKLKSVSAMHTQELDVSSVRVEWERQYQNAAQEAETVQGQLRQLVDCKNALTPVNAAQQELASLKSQAESIQQNVVTLSNDALAPTQASYDRLTSAYASASIGIPHGIIERQSDIKGLFSRLSDTVEQTKLELDYLIQRSSWEHDVNKATESCAQQEQKVEDFIQRRARWSMEDASTRPAPADNDTWNVMSELERQVTRAIENMTALAQQGQGLLDQHMEETQDTLIRRKNGVELTAQRLQAHLAFAKQVLEQRDTFNAYLEETQQLESLCESIKNNIEQGTAGQDQVDDYAKCVQTFCLDDCSLPYPVRDYKHHDPRCRSLDENTNVVVAETFDAHHSRLKTLPDVLTSALKSKQLQTERQEAGDAYMTEAQNVEEWINTKLESLDKILDDDDDKVTDLHTMKKRQKADKRRSAIATVDAAFAAMQTYNNTYNSLKLQARKLDDNDQVHQRQDQIDQLWQKLSSSTGIETKEKLKEQLRQAEFKQSVSEFEDQCAQLRNQMDTVDLSILSDDQVAEWREHAQALKSQYLEKLGTSHRQEDEKTQYDQIVLDQQNLMHSLQDLDKKLHKYRLVTDYDKRTNDLTEFMHTMTDDLDTMRDKYGFIGGNNSDDEIKRQAFIDAYDDAHQRLQEHLEQLEVQRSSFRSLQIQDAVTDDIRARQSKFEEDYHTLESAAEKAKLAKEQFFQWRDLHTKLHLIQESAVVDDDEDVEQGKEKLIALESKLSLAMTMADRLVSNNKEDLQQLANKEKFMQHHEAVINKVGEAKAALDIKEQEVRERESLEACRTATTLINDRCRREIAAIKSRIRSAGDRCAELFEDIHSIEKHYRRASIGSASSQIGVYDELTDKLNHVEANTTNDAERLLVAETRDHLRSLNNAITSEQRWNDMVRRALGHAKTAENITSWVSNCKNAIDDISSNMDMTSDKDMETEIRDIQQRMADFSTIIESFKGMTQGIVQVNSTGSNEDELPSAIESLKTHVIRPCAECIDAEWQALQGQMTSLEDSMAKASKGVAVVRQMKRVLKVCSDTRGRLELLESDPSRVTLSSAHKQHHRPLSGVLREQDVLAIEQALNTIETEGQDQAKRELEKLDTMIIDFGDAEGAFAQQRSEMEAALNNMTTALNDKRHNLSKALEVGKCLMITDDIDVLVDALEDAVEKAKTATMTSRNTGSPATNKADMQGKYIELDARYKYYERKITQSLEAAKLATDDISDQKDREMIVEHIGELRKRWEQVDQQAKMQRSELSKALAAGQHINRGRKSSLPTRKASNFLRERERSPSRLPAPTTSNHGSGNTSSPLLAATSRLLPSTSLPRPTPRNTTTSTSKLTPPSIRRPPPPSKSAGSPKKPPAPPANTYVADPKNDLDMEIGRIVNETPYRVKVKMVPGEVGRYWFGDANPKLAYCRVLKSKMVMVRVGGGWMELSQFLRGHALLEGDFIPKTVEPDHPVLPVQEGFIETRRRQPHIRSRSPSSSSSLAGANKNNTINNNNSSISSNNMSNSLLPLPPSASISGSRSTPQKSLSSQTGYMDGDRYIAVDRYGNQLEVKMRKMTESTSGNTRMKSRQ</sequence>
<feature type="compositionally biased region" description="Low complexity" evidence="5">
    <location>
        <begin position="2534"/>
        <end position="2579"/>
    </location>
</feature>
<keyword evidence="4" id="KW-0175">Coiled coil</keyword>
<evidence type="ECO:0000256" key="1">
    <source>
        <dbReference type="ARBA" id="ARBA00004245"/>
    </source>
</evidence>